<feature type="transmembrane region" description="Helical" evidence="6">
    <location>
        <begin position="165"/>
        <end position="185"/>
    </location>
</feature>
<sequence length="443" mass="48223">MRNYPKIRWFMIIMCFIAMAINYIDRVNLSVATPHIKHDLGLDDVSMGFIMGAFFWTYALMQIPAGRLLDKFGERLGLTIAVAWWSVFTVLTACGRGLVSMMGLRMLLGIGEAGGHPGCAKVVYSWFPKKDRATASGIFNAGPRAGSALALPLVAWIISTWNWEMSFIVTGVLGIVWAIAWYIIYRTPELKEGLNAVERDNLIADRGPAKAKSSGKKEWLFLFRYRTMWGMMLSFFCLNIALSFFLTWFPSYLMASQGFSLKQLGTLGMIPPLVGIPASMLGGYLSDWLFRKGFSLTFARKSCLVLGLLLSSVISLATYTDSIPLIITLLSISYASIAFSAAVVWSLPADVAPGSEYVGTIGGIQNFAGNLAGIISSSFTGIMLSMNNGSYEVPLVATGIICLIGALSYIFIVGKIEPLGLVASDADENASQRPSHGATKHAN</sequence>
<dbReference type="SUPFAM" id="SSF103473">
    <property type="entry name" value="MFS general substrate transporter"/>
    <property type="match status" value="1"/>
</dbReference>
<evidence type="ECO:0000256" key="4">
    <source>
        <dbReference type="ARBA" id="ARBA00023136"/>
    </source>
</evidence>
<name>A0A1X1EKA3_PANCY</name>
<feature type="transmembrane region" description="Helical" evidence="6">
    <location>
        <begin position="393"/>
        <end position="412"/>
    </location>
</feature>
<dbReference type="EMBL" id="MLJI01000002">
    <property type="protein sequence ID" value="ORM89326.1"/>
    <property type="molecule type" value="Genomic_DNA"/>
</dbReference>
<dbReference type="InterPro" id="IPR050382">
    <property type="entry name" value="MFS_Na/Anion_cotransporter"/>
</dbReference>
<dbReference type="Pfam" id="PF07690">
    <property type="entry name" value="MFS_1"/>
    <property type="match status" value="1"/>
</dbReference>
<gene>
    <name evidence="8" type="ORF">HA50_22015</name>
</gene>
<evidence type="ECO:0000313" key="8">
    <source>
        <dbReference type="EMBL" id="ORM89326.1"/>
    </source>
</evidence>
<evidence type="ECO:0000256" key="2">
    <source>
        <dbReference type="ARBA" id="ARBA00022692"/>
    </source>
</evidence>
<keyword evidence="2 6" id="KW-0812">Transmembrane</keyword>
<feature type="transmembrane region" description="Helical" evidence="6">
    <location>
        <begin position="6"/>
        <end position="24"/>
    </location>
</feature>
<feature type="transmembrane region" description="Helical" evidence="6">
    <location>
        <begin position="229"/>
        <end position="249"/>
    </location>
</feature>
<evidence type="ECO:0000256" key="5">
    <source>
        <dbReference type="ARBA" id="ARBA00038514"/>
    </source>
</evidence>
<keyword evidence="4 6" id="KW-0472">Membrane</keyword>
<comment type="subcellular location">
    <subcellularLocation>
        <location evidence="1">Membrane</location>
        <topology evidence="1">Multi-pass membrane protein</topology>
    </subcellularLocation>
</comment>
<dbReference type="InterPro" id="IPR011701">
    <property type="entry name" value="MFS"/>
</dbReference>
<dbReference type="OrthoDB" id="4474610at2"/>
<keyword evidence="3 6" id="KW-1133">Transmembrane helix</keyword>
<accession>A0A1X1EKA3</accession>
<comment type="caution">
    <text evidence="8">The sequence shown here is derived from an EMBL/GenBank/DDBJ whole genome shotgun (WGS) entry which is preliminary data.</text>
</comment>
<dbReference type="GO" id="GO:0016020">
    <property type="term" value="C:membrane"/>
    <property type="evidence" value="ECO:0007669"/>
    <property type="project" value="UniProtKB-SubCell"/>
</dbReference>
<dbReference type="STRING" id="55209.HA50_22015"/>
<feature type="domain" description="Major facilitator superfamily (MFS) profile" evidence="7">
    <location>
        <begin position="11"/>
        <end position="417"/>
    </location>
</feature>
<dbReference type="Proteomes" id="UP000193749">
    <property type="component" value="Unassembled WGS sequence"/>
</dbReference>
<feature type="transmembrane region" description="Helical" evidence="6">
    <location>
        <begin position="269"/>
        <end position="290"/>
    </location>
</feature>
<dbReference type="InterPro" id="IPR036259">
    <property type="entry name" value="MFS_trans_sf"/>
</dbReference>
<feature type="transmembrane region" description="Helical" evidence="6">
    <location>
        <begin position="325"/>
        <end position="347"/>
    </location>
</feature>
<reference evidence="8 9" key="1">
    <citation type="journal article" date="2017" name="Antonie Van Leeuwenhoek">
        <title>Phylogenomic resolution of the bacterial genus Pantoea and its relationship with Erwinia and Tatumella.</title>
        <authorList>
            <person name="Palmer M."/>
            <person name="Steenkamp E.T."/>
            <person name="Coetzee M.P."/>
            <person name="Chan W.Y."/>
            <person name="van Zyl E."/>
            <person name="De Maayer P."/>
            <person name="Coutinho T.A."/>
            <person name="Blom J."/>
            <person name="Smits T.H."/>
            <person name="Duffy B."/>
            <person name="Venter S.N."/>
        </authorList>
    </citation>
    <scope>NUCLEOTIDE SEQUENCE [LARGE SCALE GENOMIC DNA]</scope>
    <source>
        <strain evidence="8 9">LMG 2657</strain>
    </source>
</reference>
<evidence type="ECO:0000256" key="6">
    <source>
        <dbReference type="SAM" id="Phobius"/>
    </source>
</evidence>
<organism evidence="8 9">
    <name type="scientific">Pantoea cypripedii</name>
    <name type="common">Pectobacterium cypripedii</name>
    <name type="synonym">Erwinia cypripedii</name>
    <dbReference type="NCBI Taxonomy" id="55209"/>
    <lineage>
        <taxon>Bacteria</taxon>
        <taxon>Pseudomonadati</taxon>
        <taxon>Pseudomonadota</taxon>
        <taxon>Gammaproteobacteria</taxon>
        <taxon>Enterobacterales</taxon>
        <taxon>Erwiniaceae</taxon>
        <taxon>Pantoea</taxon>
    </lineage>
</organism>
<evidence type="ECO:0000259" key="7">
    <source>
        <dbReference type="PROSITE" id="PS50850"/>
    </source>
</evidence>
<dbReference type="GO" id="GO:0022857">
    <property type="term" value="F:transmembrane transporter activity"/>
    <property type="evidence" value="ECO:0007669"/>
    <property type="project" value="InterPro"/>
</dbReference>
<protein>
    <submittedName>
        <fullName evidence="8">MFS transporter</fullName>
    </submittedName>
</protein>
<feature type="transmembrane region" description="Helical" evidence="6">
    <location>
        <begin position="302"/>
        <end position="319"/>
    </location>
</feature>
<dbReference type="InterPro" id="IPR020846">
    <property type="entry name" value="MFS_dom"/>
</dbReference>
<dbReference type="Gene3D" id="1.20.1250.20">
    <property type="entry name" value="MFS general substrate transporter like domains"/>
    <property type="match status" value="2"/>
</dbReference>
<feature type="transmembrane region" description="Helical" evidence="6">
    <location>
        <begin position="76"/>
        <end position="99"/>
    </location>
</feature>
<dbReference type="PROSITE" id="PS50850">
    <property type="entry name" value="MFS"/>
    <property type="match status" value="1"/>
</dbReference>
<comment type="similarity">
    <text evidence="5">Belongs to the major facilitator superfamily. Phthalate permease family.</text>
</comment>
<dbReference type="PANTHER" id="PTHR11662:SF399">
    <property type="entry name" value="FI19708P1-RELATED"/>
    <property type="match status" value="1"/>
</dbReference>
<evidence type="ECO:0000256" key="1">
    <source>
        <dbReference type="ARBA" id="ARBA00004141"/>
    </source>
</evidence>
<proteinExistence type="inferred from homology"/>
<dbReference type="CDD" id="cd17319">
    <property type="entry name" value="MFS_ExuT_GudP_like"/>
    <property type="match status" value="1"/>
</dbReference>
<keyword evidence="9" id="KW-1185">Reference proteome</keyword>
<dbReference type="RefSeq" id="WP_084879037.1">
    <property type="nucleotide sequence ID" value="NZ_JAGGMY010000002.1"/>
</dbReference>
<feature type="transmembrane region" description="Helical" evidence="6">
    <location>
        <begin position="45"/>
        <end position="64"/>
    </location>
</feature>
<evidence type="ECO:0000256" key="3">
    <source>
        <dbReference type="ARBA" id="ARBA00022989"/>
    </source>
</evidence>
<dbReference type="AlphaFoldDB" id="A0A1X1EKA3"/>
<dbReference type="PANTHER" id="PTHR11662">
    <property type="entry name" value="SOLUTE CARRIER FAMILY 17"/>
    <property type="match status" value="1"/>
</dbReference>
<evidence type="ECO:0000313" key="9">
    <source>
        <dbReference type="Proteomes" id="UP000193749"/>
    </source>
</evidence>